<keyword evidence="4" id="KW-0804">Transcription</keyword>
<reference evidence="8" key="1">
    <citation type="submission" date="2023-03" db="EMBL/GenBank/DDBJ databases">
        <authorList>
            <person name="Julca I."/>
        </authorList>
    </citation>
    <scope>NUCLEOTIDE SEQUENCE</scope>
</reference>
<organism evidence="8 9">
    <name type="scientific">Oldenlandia corymbosa var. corymbosa</name>
    <dbReference type="NCBI Taxonomy" id="529605"/>
    <lineage>
        <taxon>Eukaryota</taxon>
        <taxon>Viridiplantae</taxon>
        <taxon>Streptophyta</taxon>
        <taxon>Embryophyta</taxon>
        <taxon>Tracheophyta</taxon>
        <taxon>Spermatophyta</taxon>
        <taxon>Magnoliopsida</taxon>
        <taxon>eudicotyledons</taxon>
        <taxon>Gunneridae</taxon>
        <taxon>Pentapetalae</taxon>
        <taxon>asterids</taxon>
        <taxon>lamiids</taxon>
        <taxon>Gentianales</taxon>
        <taxon>Rubiaceae</taxon>
        <taxon>Rubioideae</taxon>
        <taxon>Spermacoceae</taxon>
        <taxon>Hedyotis-Oldenlandia complex</taxon>
        <taxon>Oldenlandia</taxon>
    </lineage>
</organism>
<dbReference type="PANTHER" id="PTHR31541:SF25">
    <property type="entry name" value="GAMMA-GLIADIN B"/>
    <property type="match status" value="1"/>
</dbReference>
<evidence type="ECO:0000256" key="1">
    <source>
        <dbReference type="ARBA" id="ARBA00004123"/>
    </source>
</evidence>
<feature type="region of interest" description="Disordered" evidence="6">
    <location>
        <begin position="318"/>
        <end position="339"/>
    </location>
</feature>
<dbReference type="EMBL" id="OX459124">
    <property type="protein sequence ID" value="CAI9112738.1"/>
    <property type="molecule type" value="Genomic_DNA"/>
</dbReference>
<evidence type="ECO:0000313" key="9">
    <source>
        <dbReference type="Proteomes" id="UP001161247"/>
    </source>
</evidence>
<accession>A0AAV1E1E4</accession>
<feature type="compositionally biased region" description="Acidic residues" evidence="6">
    <location>
        <begin position="192"/>
        <end position="202"/>
    </location>
</feature>
<feature type="region of interest" description="Disordered" evidence="6">
    <location>
        <begin position="433"/>
        <end position="497"/>
    </location>
</feature>
<keyword evidence="9" id="KW-1185">Reference proteome</keyword>
<dbReference type="Pfam" id="PF03754">
    <property type="entry name" value="At2g31720-like"/>
    <property type="match status" value="1"/>
</dbReference>
<keyword evidence="5" id="KW-0539">Nucleus</keyword>
<dbReference type="Gene3D" id="2.40.330.10">
    <property type="entry name" value="DNA-binding pseudobarrel domain"/>
    <property type="match status" value="1"/>
</dbReference>
<evidence type="ECO:0000256" key="4">
    <source>
        <dbReference type="ARBA" id="ARBA00023163"/>
    </source>
</evidence>
<evidence type="ECO:0000259" key="7">
    <source>
        <dbReference type="PROSITE" id="PS50863"/>
    </source>
</evidence>
<dbReference type="AlphaFoldDB" id="A0AAV1E1E4"/>
<dbReference type="InterPro" id="IPR005508">
    <property type="entry name" value="At2g31720-like"/>
</dbReference>
<dbReference type="InterPro" id="IPR015300">
    <property type="entry name" value="DNA-bd_pseudobarrel_sf"/>
</dbReference>
<feature type="region of interest" description="Disordered" evidence="6">
    <location>
        <begin position="154"/>
        <end position="245"/>
    </location>
</feature>
<feature type="compositionally biased region" description="Basic residues" evidence="6">
    <location>
        <begin position="227"/>
        <end position="237"/>
    </location>
</feature>
<sequence>MIPPLLKLLISIAKEEQLRRYPGGLSVGGRNHEEDSDDEPEPPPAFEINLPLVVPEECRRPKTSREVVGRKILTKEGEYKYEMFHDSDHEKGRNSQSREEIERREGLLKRPMIYKSDDSSDDDEDTDTDEERTPIQCVNTLNFGRSRNKGIVIREGGVCDNSKRKHPGKSVKMPVEYDFWANDDRKKKLENNDDQETGDPEETEQRKKKNKKRKVIKKDYEESGLLMKKKKEKRSHIDRRNLGVPRELPEEVMEKIREKARAGGAGDDDDLKLILVTEKNLTKSDIDKNQNRFSVPKSKLRNKFLTEPEDLYLKEHLKGNSGEEEEEEDANSAENNKSNHTNFFTVPIIEPSDTVADISLRRWNVGTSSKPYILNGNWNQIVKTNSLRIGLRVQLWSFRILGKLNLAFAIFRDDEEGQGGSANCQRNVENVVSTSQAAAATSISPDRGDDHHRSDQDNNNSEDRDDDDHRDENRIQGSNSGVSDETSTDNHQPEEGK</sequence>
<feature type="region of interest" description="Disordered" evidence="6">
    <location>
        <begin position="79"/>
        <end position="139"/>
    </location>
</feature>
<feature type="compositionally biased region" description="Acidic residues" evidence="6">
    <location>
        <begin position="322"/>
        <end position="331"/>
    </location>
</feature>
<evidence type="ECO:0000256" key="2">
    <source>
        <dbReference type="ARBA" id="ARBA00023015"/>
    </source>
</evidence>
<evidence type="ECO:0000256" key="5">
    <source>
        <dbReference type="ARBA" id="ARBA00023242"/>
    </source>
</evidence>
<feature type="compositionally biased region" description="Basic and acidic residues" evidence="6">
    <location>
        <begin position="182"/>
        <end position="191"/>
    </location>
</feature>
<feature type="compositionally biased region" description="Basic residues" evidence="6">
    <location>
        <begin position="206"/>
        <end position="216"/>
    </location>
</feature>
<evidence type="ECO:0000256" key="6">
    <source>
        <dbReference type="SAM" id="MobiDB-lite"/>
    </source>
</evidence>
<feature type="compositionally biased region" description="Low complexity" evidence="6">
    <location>
        <begin position="433"/>
        <end position="444"/>
    </location>
</feature>
<evidence type="ECO:0000256" key="3">
    <source>
        <dbReference type="ARBA" id="ARBA00023125"/>
    </source>
</evidence>
<comment type="subcellular location">
    <subcellularLocation>
        <location evidence="1">Nucleus</location>
    </subcellularLocation>
</comment>
<dbReference type="PROSITE" id="PS50863">
    <property type="entry name" value="B3"/>
    <property type="match status" value="1"/>
</dbReference>
<proteinExistence type="predicted"/>
<keyword evidence="2" id="KW-0805">Transcription regulation</keyword>
<feature type="compositionally biased region" description="Polar residues" evidence="6">
    <location>
        <begin position="475"/>
        <end position="485"/>
    </location>
</feature>
<feature type="domain" description="TF-B3" evidence="7">
    <location>
        <begin position="361"/>
        <end position="414"/>
    </location>
</feature>
<dbReference type="GO" id="GO:0005634">
    <property type="term" value="C:nucleus"/>
    <property type="evidence" value="ECO:0007669"/>
    <property type="project" value="UniProtKB-SubCell"/>
</dbReference>
<dbReference type="PANTHER" id="PTHR31541">
    <property type="entry name" value="B3 DOMAIN PLANT PROTEIN-RELATED"/>
    <property type="match status" value="1"/>
</dbReference>
<feature type="compositionally biased region" description="Acidic residues" evidence="6">
    <location>
        <begin position="119"/>
        <end position="130"/>
    </location>
</feature>
<feature type="compositionally biased region" description="Basic and acidic residues" evidence="6">
    <location>
        <begin position="79"/>
        <end position="108"/>
    </location>
</feature>
<keyword evidence="3" id="KW-0238">DNA-binding</keyword>
<feature type="compositionally biased region" description="Basic and acidic residues" evidence="6">
    <location>
        <begin position="446"/>
        <end position="456"/>
    </location>
</feature>
<dbReference type="GO" id="GO:0003677">
    <property type="term" value="F:DNA binding"/>
    <property type="evidence" value="ECO:0007669"/>
    <property type="project" value="UniProtKB-KW"/>
</dbReference>
<gene>
    <name evidence="8" type="ORF">OLC1_LOCUS19864</name>
</gene>
<evidence type="ECO:0000313" key="8">
    <source>
        <dbReference type="EMBL" id="CAI9112738.1"/>
    </source>
</evidence>
<dbReference type="InterPro" id="IPR003340">
    <property type="entry name" value="B3_DNA-bd"/>
</dbReference>
<dbReference type="Proteomes" id="UP001161247">
    <property type="component" value="Chromosome 7"/>
</dbReference>
<name>A0AAV1E1E4_OLDCO</name>
<protein>
    <submittedName>
        <fullName evidence="8">OLC1v1013225C1</fullName>
    </submittedName>
</protein>
<feature type="region of interest" description="Disordered" evidence="6">
    <location>
        <begin position="20"/>
        <end position="49"/>
    </location>
</feature>